<dbReference type="InterPro" id="IPR013216">
    <property type="entry name" value="Methyltransf_11"/>
</dbReference>
<keyword evidence="2" id="KW-0489">Methyltransferase</keyword>
<sequence>MVWKITDPQGDEASKVKYLVVPYTRGVGLDLGCGPRKAFPHFIGVDSCKDTELFGVPIRPDVKVATCERLDEFEPASCDFVFSSHLLEHIEDYRAALAEWWQVIKVGGHLVLYLPHRDLYPNVGTYGANPDHKHDFEPVDICSAMGDVSAAAGTGWDLLVNEVRGAGREYSFLQVYRKAEAHPGVDRFRHLWMKPKPEKTACVCRFGGFGDMIMASNVLPALKREGFHVTLMTTPKGQDILQHDPHVDAWFIQDDNQVPNHELAMFWQAQATRFDRFINLSESVEGTLLPIPGRANFFWPDHIRRRELNKNYLEWTSDLAGVPYASESKFYPSPAEETRARNRLVPGAFNVVFALAGSSIHKFWPHMDSLIARCMLELPDVHFHLVGDHACKILEAGWELEPRVHCLSGELSIRDTLTLAKFADCVLGPETGVLNAVAFEALPKIILLSHSSIENLTKHWINTATLTPTFADDVKCWPCHRLHYSSEHCLQNPETGAALCQQAIGPERAFEPLRRA</sequence>
<dbReference type="CDD" id="cd02440">
    <property type="entry name" value="AdoMet_MTases"/>
    <property type="match status" value="1"/>
</dbReference>
<accession>A0ABX1PSG2</accession>
<dbReference type="GO" id="GO:0032259">
    <property type="term" value="P:methylation"/>
    <property type="evidence" value="ECO:0007669"/>
    <property type="project" value="UniProtKB-KW"/>
</dbReference>
<dbReference type="InterPro" id="IPR029063">
    <property type="entry name" value="SAM-dependent_MTases_sf"/>
</dbReference>
<dbReference type="Proteomes" id="UP000615989">
    <property type="component" value="Unassembled WGS sequence"/>
</dbReference>
<proteinExistence type="predicted"/>
<keyword evidence="2" id="KW-0808">Transferase</keyword>
<keyword evidence="3" id="KW-1185">Reference proteome</keyword>
<dbReference type="Gene3D" id="3.40.50.2000">
    <property type="entry name" value="Glycogen Phosphorylase B"/>
    <property type="match status" value="2"/>
</dbReference>
<evidence type="ECO:0000313" key="2">
    <source>
        <dbReference type="EMBL" id="NMG26602.1"/>
    </source>
</evidence>
<gene>
    <name evidence="2" type="ORF">GO606_18185</name>
</gene>
<dbReference type="SUPFAM" id="SSF53756">
    <property type="entry name" value="UDP-Glycosyltransferase/glycogen phosphorylase"/>
    <property type="match status" value="1"/>
</dbReference>
<name>A0ABX1PSG2_9RHOO</name>
<dbReference type="InterPro" id="IPR051199">
    <property type="entry name" value="LPS_LOS_Heptosyltrfase"/>
</dbReference>
<organism evidence="2 3">
    <name type="scientific">Aromatoleum anaerobium</name>
    <dbReference type="NCBI Taxonomy" id="182180"/>
    <lineage>
        <taxon>Bacteria</taxon>
        <taxon>Pseudomonadati</taxon>
        <taxon>Pseudomonadota</taxon>
        <taxon>Betaproteobacteria</taxon>
        <taxon>Rhodocyclales</taxon>
        <taxon>Rhodocyclaceae</taxon>
        <taxon>Aromatoleum</taxon>
    </lineage>
</organism>
<evidence type="ECO:0000259" key="1">
    <source>
        <dbReference type="Pfam" id="PF08241"/>
    </source>
</evidence>
<dbReference type="Gene3D" id="3.40.50.150">
    <property type="entry name" value="Vaccinia Virus protein VP39"/>
    <property type="match status" value="1"/>
</dbReference>
<protein>
    <submittedName>
        <fullName evidence="2">Methyltransferase domain-containing protein</fullName>
    </submittedName>
</protein>
<dbReference type="Pfam" id="PF08241">
    <property type="entry name" value="Methyltransf_11"/>
    <property type="match status" value="1"/>
</dbReference>
<dbReference type="RefSeq" id="WP_169119921.1">
    <property type="nucleotide sequence ID" value="NZ_WTVG02000039.1"/>
</dbReference>
<dbReference type="PANTHER" id="PTHR30160">
    <property type="entry name" value="TETRAACYLDISACCHARIDE 4'-KINASE-RELATED"/>
    <property type="match status" value="1"/>
</dbReference>
<feature type="domain" description="Methyltransferase type 11" evidence="1">
    <location>
        <begin position="60"/>
        <end position="112"/>
    </location>
</feature>
<dbReference type="SUPFAM" id="SSF53335">
    <property type="entry name" value="S-adenosyl-L-methionine-dependent methyltransferases"/>
    <property type="match status" value="1"/>
</dbReference>
<evidence type="ECO:0000313" key="3">
    <source>
        <dbReference type="Proteomes" id="UP000615989"/>
    </source>
</evidence>
<reference evidence="2" key="1">
    <citation type="submission" date="2019-12" db="EMBL/GenBank/DDBJ databases">
        <title>Comparative genomics gives insights into the taxonomy of the Azoarcus-Aromatoleum group and reveals separate origins of nif in the plant-associated Azoarcus and non-plant-associated Aromatoleum sub-groups.</title>
        <authorList>
            <person name="Lafos M."/>
            <person name="Maluk M."/>
            <person name="Batista M."/>
            <person name="Junghare M."/>
            <person name="Carmona M."/>
            <person name="Faoro H."/>
            <person name="Cruz L.M."/>
            <person name="Battistoni F."/>
            <person name="De Souza E."/>
            <person name="Pedrosa F."/>
            <person name="Chen W.-M."/>
            <person name="Poole P.S."/>
            <person name="Dixon R.A."/>
            <person name="James E.K."/>
        </authorList>
    </citation>
    <scope>NUCLEOTIDE SEQUENCE</scope>
    <source>
        <strain evidence="2">LuFRes1</strain>
    </source>
</reference>
<dbReference type="EMBL" id="WTVG01000080">
    <property type="protein sequence ID" value="NMG26602.1"/>
    <property type="molecule type" value="Genomic_DNA"/>
</dbReference>
<comment type="caution">
    <text evidence="2">The sequence shown here is derived from an EMBL/GenBank/DDBJ whole genome shotgun (WGS) entry which is preliminary data.</text>
</comment>
<dbReference type="GO" id="GO:0008168">
    <property type="term" value="F:methyltransferase activity"/>
    <property type="evidence" value="ECO:0007669"/>
    <property type="project" value="UniProtKB-KW"/>
</dbReference>